<reference evidence="5 6" key="1">
    <citation type="submission" date="2024-05" db="EMBL/GenBank/DDBJ databases">
        <title>Long read based assembly of the Candida bracarensis genome reveals expanded adhesin content.</title>
        <authorList>
            <person name="Marcet-Houben M."/>
            <person name="Ksiezopolska E."/>
            <person name="Gabaldon T."/>
        </authorList>
    </citation>
    <scope>NUCLEOTIDE SEQUENCE [LARGE SCALE GENOMIC DNA]</scope>
    <source>
        <strain evidence="5 6">CBM6</strain>
    </source>
</reference>
<protein>
    <recommendedName>
        <fullName evidence="2">pH-response regulator protein palF/RIM8</fullName>
    </recommendedName>
</protein>
<dbReference type="InterPro" id="IPR011021">
    <property type="entry name" value="Arrestin-like_N"/>
</dbReference>
<name>A0ABR4NNH2_9SACH</name>
<dbReference type="Pfam" id="PF00339">
    <property type="entry name" value="Arrestin_N"/>
    <property type="match status" value="1"/>
</dbReference>
<dbReference type="PANTHER" id="PTHR11188:SF161">
    <property type="entry name" value="PH-RESPONSE REGULATOR PROTEIN PALF_RIM8"/>
    <property type="match status" value="1"/>
</dbReference>
<evidence type="ECO:0000256" key="1">
    <source>
        <dbReference type="ARBA" id="ARBA00037950"/>
    </source>
</evidence>
<accession>A0ABR4NNH2</accession>
<evidence type="ECO:0000256" key="2">
    <source>
        <dbReference type="ARBA" id="ARBA00040066"/>
    </source>
</evidence>
<dbReference type="SMART" id="SM01017">
    <property type="entry name" value="Arrestin_C"/>
    <property type="match status" value="1"/>
</dbReference>
<organism evidence="5 6">
    <name type="scientific">Nakaseomyces bracarensis</name>
    <dbReference type="NCBI Taxonomy" id="273131"/>
    <lineage>
        <taxon>Eukaryota</taxon>
        <taxon>Fungi</taxon>
        <taxon>Dikarya</taxon>
        <taxon>Ascomycota</taxon>
        <taxon>Saccharomycotina</taxon>
        <taxon>Saccharomycetes</taxon>
        <taxon>Saccharomycetales</taxon>
        <taxon>Saccharomycetaceae</taxon>
        <taxon>Nakaseomyces</taxon>
    </lineage>
</organism>
<comment type="caution">
    <text evidence="5">The sequence shown here is derived from an EMBL/GenBank/DDBJ whole genome shotgun (WGS) entry which is preliminary data.</text>
</comment>
<dbReference type="InterPro" id="IPR014756">
    <property type="entry name" value="Ig_E-set"/>
</dbReference>
<dbReference type="Gene3D" id="2.60.40.640">
    <property type="match status" value="1"/>
</dbReference>
<evidence type="ECO:0000256" key="3">
    <source>
        <dbReference type="SAM" id="MobiDB-lite"/>
    </source>
</evidence>
<evidence type="ECO:0000313" key="6">
    <source>
        <dbReference type="Proteomes" id="UP001623330"/>
    </source>
</evidence>
<feature type="region of interest" description="Disordered" evidence="3">
    <location>
        <begin position="664"/>
        <end position="707"/>
    </location>
</feature>
<dbReference type="InterPro" id="IPR014752">
    <property type="entry name" value="Arrestin-like_C"/>
</dbReference>
<dbReference type="EMBL" id="JBEVYD010000011">
    <property type="protein sequence ID" value="KAL3229505.1"/>
    <property type="molecule type" value="Genomic_DNA"/>
</dbReference>
<feature type="compositionally biased region" description="Polar residues" evidence="3">
    <location>
        <begin position="283"/>
        <end position="297"/>
    </location>
</feature>
<evidence type="ECO:0000313" key="5">
    <source>
        <dbReference type="EMBL" id="KAL3229505.1"/>
    </source>
</evidence>
<keyword evidence="6" id="KW-1185">Reference proteome</keyword>
<gene>
    <name evidence="5" type="ORF">RNJ44_01641</name>
</gene>
<feature type="region of interest" description="Disordered" evidence="3">
    <location>
        <begin position="283"/>
        <end position="310"/>
    </location>
</feature>
<comment type="similarity">
    <text evidence="1">Belongs to the arrestin family. PalF/RIM8 subfamily.</text>
</comment>
<evidence type="ECO:0000259" key="4">
    <source>
        <dbReference type="SMART" id="SM01017"/>
    </source>
</evidence>
<dbReference type="InterPro" id="IPR011022">
    <property type="entry name" value="Arrestin_C-like"/>
</dbReference>
<sequence>MSFFKKLRRTEDEVPRGKKKDIGKLGSVVRLLDVNVVERHMVYRPGDVLTGDVVLELKKNVSNIRIRLAFLGEVKSKYGNTKSKRAEYFIERSTVLHGPAETQGHTRGHTQGEIQGESQGHSPMPINYEDLLEKGIELNGLTKGIHRFPFRIRVPHSKRMCSSIKFERGSIAYYLKAYFESLIDVTKPLAKKAFKVNIMMPIDVAKLPSPVPKSVVLVSNSKRHLAPSAMVGKHKTHALALNESVSNNSSNLHIANKTIVDPVETIQEDGDIGDFAFNHRSVLGSQDSSTENGSISRNEPRHSITSISSSSNSLLFKEKRQSTISSTSSTSNANVIQNHEQDSDVPATSVNITVNLSNTGYFGGEYIPVLINIKHYREYYHPTGIITTLVRICHVGTGKKDEPKETFRKDICQSISPLFIDSETLEEKVLTYLKVPVDAISTMTGLNRYFSFQYYVEVVVILSKKLDIYSHGEKPISEITESQKVKKTVLFPDSNTPSLSRKNSEMSTIVDEPLSKSGKFTGLDIPFDGLQEKMKGVLNTKAFFGLDNMNDINVVERAIIFDDMVDVERLKKMRNVVGLSIETIIGTQRSSSANKISKSSVTEVEDQMSINNTVSIGQSVEVRSTGAQYTDFDENHTNNFNNPGPVLNETTEFNDADINELIAPSNDYESYQPVPEYTPNPDMHSDEDKQEMEQRRLQALESEPPLM</sequence>
<dbReference type="Proteomes" id="UP001623330">
    <property type="component" value="Unassembled WGS sequence"/>
</dbReference>
<feature type="compositionally biased region" description="Basic and acidic residues" evidence="3">
    <location>
        <begin position="683"/>
        <end position="698"/>
    </location>
</feature>
<feature type="compositionally biased region" description="Polar residues" evidence="3">
    <location>
        <begin position="112"/>
        <end position="121"/>
    </location>
</feature>
<dbReference type="Pfam" id="PF02752">
    <property type="entry name" value="Arrestin_C"/>
    <property type="match status" value="1"/>
</dbReference>
<dbReference type="InterPro" id="IPR050357">
    <property type="entry name" value="Arrestin_domain-protein"/>
</dbReference>
<dbReference type="PANTHER" id="PTHR11188">
    <property type="entry name" value="ARRESTIN DOMAIN CONTAINING PROTEIN"/>
    <property type="match status" value="1"/>
</dbReference>
<dbReference type="SUPFAM" id="SSF81296">
    <property type="entry name" value="E set domains"/>
    <property type="match status" value="1"/>
</dbReference>
<feature type="region of interest" description="Disordered" evidence="3">
    <location>
        <begin position="99"/>
        <end position="122"/>
    </location>
</feature>
<feature type="domain" description="Arrestin C-terminal-like" evidence="4">
    <location>
        <begin position="346"/>
        <end position="476"/>
    </location>
</feature>
<proteinExistence type="inferred from homology"/>